<reference evidence="2 3" key="1">
    <citation type="submission" date="2016-03" db="EMBL/GenBank/DDBJ databases">
        <title>Draft Genome Sequence of the Strain BR 10245 (Bradyrhizobium sp.) isolated from nodules of Centrolobium paraense.</title>
        <authorList>
            <person name="Simoes-Araujo J.L.Sr."/>
            <person name="Barauna A.C."/>
            <person name="Silva K."/>
            <person name="Zilli J.E."/>
        </authorList>
    </citation>
    <scope>NUCLEOTIDE SEQUENCE [LARGE SCALE GENOMIC DNA]</scope>
    <source>
        <strain evidence="2 3">BR 10245</strain>
    </source>
</reference>
<proteinExistence type="inferred from homology"/>
<dbReference type="GO" id="GO:0048038">
    <property type="term" value="F:quinone binding"/>
    <property type="evidence" value="ECO:0007669"/>
    <property type="project" value="TreeGrafter"/>
</dbReference>
<keyword evidence="3" id="KW-1185">Reference proteome</keyword>
<dbReference type="Gene3D" id="3.40.50.720">
    <property type="entry name" value="NAD(P)-binding Rossmann-like Domain"/>
    <property type="match status" value="1"/>
</dbReference>
<dbReference type="CDD" id="cd05233">
    <property type="entry name" value="SDR_c"/>
    <property type="match status" value="1"/>
</dbReference>
<dbReference type="SUPFAM" id="SSF51735">
    <property type="entry name" value="NAD(P)-binding Rossmann-fold domains"/>
    <property type="match status" value="1"/>
</dbReference>
<comment type="caution">
    <text evidence="2">The sequence shown here is derived from an EMBL/GenBank/DDBJ whole genome shotgun (WGS) entry which is preliminary data.</text>
</comment>
<evidence type="ECO:0000313" key="2">
    <source>
        <dbReference type="EMBL" id="OAF03650.1"/>
    </source>
</evidence>
<sequence length="270" mass="28605">MQRAEEDAGLAGKVTLISGGGAAGDGIGNGRAAAILLARAGARVLVADRDLRLAERTVEMISAEGGTAAAHGGDVTSEDDCRHLVEAALDRWGRLDLLDNNVGIGSRGNVVDESVEQYRRVMQVNVETMFLLSKHAIPAMIKTAQGGAIVNISSISALRPRGLTTYTTSKAAIIGLTRAMAVDHGRDNIRVNCICPGPMYTPMVYARGMSEQARANRAKASLLKVEGTGWDVGHAVKFLLSNFARYITGQVLVVDGGVTLQAPERESQEH</sequence>
<dbReference type="RefSeq" id="WP_063705746.1">
    <property type="nucleotide sequence ID" value="NZ_LUUB01000090.1"/>
</dbReference>
<dbReference type="Pfam" id="PF13561">
    <property type="entry name" value="adh_short_C2"/>
    <property type="match status" value="1"/>
</dbReference>
<dbReference type="PANTHER" id="PTHR42760:SF122">
    <property type="entry name" value="NAD(P)-BINDING PROTEIN"/>
    <property type="match status" value="1"/>
</dbReference>
<comment type="similarity">
    <text evidence="1">Belongs to the short-chain dehydrogenases/reductases (SDR) family.</text>
</comment>
<name>A0A176YFC3_9BRAD</name>
<dbReference type="AlphaFoldDB" id="A0A176YFC3"/>
<dbReference type="OrthoDB" id="9797020at2"/>
<dbReference type="Proteomes" id="UP000076959">
    <property type="component" value="Unassembled WGS sequence"/>
</dbReference>
<dbReference type="InterPro" id="IPR020904">
    <property type="entry name" value="Sc_DH/Rdtase_CS"/>
</dbReference>
<organism evidence="2 3">
    <name type="scientific">Bradyrhizobium centrolobii</name>
    <dbReference type="NCBI Taxonomy" id="1505087"/>
    <lineage>
        <taxon>Bacteria</taxon>
        <taxon>Pseudomonadati</taxon>
        <taxon>Pseudomonadota</taxon>
        <taxon>Alphaproteobacteria</taxon>
        <taxon>Hyphomicrobiales</taxon>
        <taxon>Nitrobacteraceae</taxon>
        <taxon>Bradyrhizobium</taxon>
    </lineage>
</organism>
<dbReference type="STRING" id="1505087.AYJ54_03845"/>
<dbReference type="FunFam" id="3.40.50.720:FF:000084">
    <property type="entry name" value="Short-chain dehydrogenase reductase"/>
    <property type="match status" value="1"/>
</dbReference>
<accession>A0A176YFC3</accession>
<dbReference type="GO" id="GO:0006633">
    <property type="term" value="P:fatty acid biosynthetic process"/>
    <property type="evidence" value="ECO:0007669"/>
    <property type="project" value="TreeGrafter"/>
</dbReference>
<dbReference type="PROSITE" id="PS00061">
    <property type="entry name" value="ADH_SHORT"/>
    <property type="match status" value="1"/>
</dbReference>
<gene>
    <name evidence="2" type="ORF">AYJ54_03845</name>
</gene>
<dbReference type="InterPro" id="IPR002347">
    <property type="entry name" value="SDR_fam"/>
</dbReference>
<protein>
    <submittedName>
        <fullName evidence="2">Short-chain dehydrogenase</fullName>
    </submittedName>
</protein>
<dbReference type="InterPro" id="IPR036291">
    <property type="entry name" value="NAD(P)-bd_dom_sf"/>
</dbReference>
<dbReference type="PRINTS" id="PR00081">
    <property type="entry name" value="GDHRDH"/>
</dbReference>
<dbReference type="PRINTS" id="PR00080">
    <property type="entry name" value="SDRFAMILY"/>
</dbReference>
<dbReference type="GO" id="GO:0016616">
    <property type="term" value="F:oxidoreductase activity, acting on the CH-OH group of donors, NAD or NADP as acceptor"/>
    <property type="evidence" value="ECO:0007669"/>
    <property type="project" value="TreeGrafter"/>
</dbReference>
<dbReference type="EMBL" id="LUUB01000090">
    <property type="protein sequence ID" value="OAF03650.1"/>
    <property type="molecule type" value="Genomic_DNA"/>
</dbReference>
<dbReference type="PANTHER" id="PTHR42760">
    <property type="entry name" value="SHORT-CHAIN DEHYDROGENASES/REDUCTASES FAMILY MEMBER"/>
    <property type="match status" value="1"/>
</dbReference>
<evidence type="ECO:0000256" key="1">
    <source>
        <dbReference type="ARBA" id="ARBA00006484"/>
    </source>
</evidence>
<evidence type="ECO:0000313" key="3">
    <source>
        <dbReference type="Proteomes" id="UP000076959"/>
    </source>
</evidence>